<dbReference type="InterPro" id="IPR034453">
    <property type="entry name" value="MEI2-like_RRM1"/>
</dbReference>
<dbReference type="AlphaFoldDB" id="A0AAV8SY35"/>
<dbReference type="Pfam" id="PF00076">
    <property type="entry name" value="RRM_1"/>
    <property type="match status" value="2"/>
</dbReference>
<evidence type="ECO:0000256" key="1">
    <source>
        <dbReference type="ARBA" id="ARBA00022737"/>
    </source>
</evidence>
<dbReference type="Pfam" id="PF04059">
    <property type="entry name" value="RRM_2"/>
    <property type="match status" value="1"/>
</dbReference>
<keyword evidence="3" id="KW-0469">Meiosis</keyword>
<keyword evidence="2 4" id="KW-0694">RNA-binding</keyword>
<dbReference type="PROSITE" id="PS50102">
    <property type="entry name" value="RRM"/>
    <property type="match status" value="2"/>
</dbReference>
<name>A0AAV8SY35_9ROSI</name>
<dbReference type="SUPFAM" id="SSF54928">
    <property type="entry name" value="RNA-binding domain, RBD"/>
    <property type="match status" value="2"/>
</dbReference>
<evidence type="ECO:0000313" key="8">
    <source>
        <dbReference type="Proteomes" id="UP001159364"/>
    </source>
</evidence>
<keyword evidence="1" id="KW-0677">Repeat</keyword>
<proteinExistence type="predicted"/>
<organism evidence="7 8">
    <name type="scientific">Erythroxylum novogranatense</name>
    <dbReference type="NCBI Taxonomy" id="1862640"/>
    <lineage>
        <taxon>Eukaryota</taxon>
        <taxon>Viridiplantae</taxon>
        <taxon>Streptophyta</taxon>
        <taxon>Embryophyta</taxon>
        <taxon>Tracheophyta</taxon>
        <taxon>Spermatophyta</taxon>
        <taxon>Magnoliopsida</taxon>
        <taxon>eudicotyledons</taxon>
        <taxon>Gunneridae</taxon>
        <taxon>Pentapetalae</taxon>
        <taxon>rosids</taxon>
        <taxon>fabids</taxon>
        <taxon>Malpighiales</taxon>
        <taxon>Erythroxylaceae</taxon>
        <taxon>Erythroxylum</taxon>
    </lineage>
</organism>
<feature type="compositionally biased region" description="Polar residues" evidence="5">
    <location>
        <begin position="921"/>
        <end position="936"/>
    </location>
</feature>
<sequence>MPSKVMDFNGTFSSSSFISEDVPFSTKVGFWNSDTVPDHRAIIKPAASSSLEKLVSVDCDLGKSIERSQPIVAFDQKTNHPEMGAKTSMGQSTLIRPMDHDSLDLQATSYFSGSGKVNIMATENENSLFSSSLSELFNRKLTISSNAAPYGHSVRTIASTFEEEVSFESLEEIEAQTVGNLLPTDEELFADVNDGLGFNPPSVAVGDDVEDLDFFSSVGGMDLGDDGSASQNDSDFSRVVTHGQLRSNTLISEQHPFGEHPSRTLFVRNIHSHVEDSELRNLLRCLFLHLMQYGDIRRLHTACKSRGFVIIHYYDIRAARKAMKELQNRPLRHKNLDVHYSIPEDNPSEKDINQGTLVIFSLDSTISNDRLRKIFGIFGEIMEIRESPNRNDDKLIEFYDSRSAEAALHSLNGSELDGKHIKLEPYRMRGSKRSLMQQIMPLKLEQDDYGTYMLETSPSNNRAMRFSGRLNVSNSMCNGTILGATSVMQTQYLESDFHHGISSSVPNSFSSLLGIESAGNCTGFAEASHSNGQFNFDVQCTRKFHPHSLPEYHNDLNRGAACDSHGAMPANINFSPHERISNKQSFRVGKHGQLVEFNDIVFGSPVNDTSVLGRHYTWGNSYHSQSSSMMWPNSPSFVNGISMAHATPTLHGPPRGPPPMMNPVLPLNNHYVGSAPTVTSIWDRQYAYVGESPENSGFHPGSFESMRIPSNSLLAHKIMRPQVHPQRSLVFPAPVQMFPMVNSFDSTIEHPRSRRNEGTINQTDKKQYELDIDRIMRGEDNRTTLMIKNIPNKYTSKMLLAAIDEGHKGTYNFIYLPIDFKNKCNVGYAFINMIDPSHIIPFYQAFNGKKWEKFNSEKVASLAYARIQGKAALVAHFQNSSLMNEDKRCRPILFNTDGPNAGDQVPFPVGANVRSRPVKPRSSTYDTNQQGSSPNLGNMVDTPVEDNSFKF</sequence>
<feature type="region of interest" description="Disordered" evidence="5">
    <location>
        <begin position="900"/>
        <end position="951"/>
    </location>
</feature>
<evidence type="ECO:0000256" key="5">
    <source>
        <dbReference type="SAM" id="MobiDB-lite"/>
    </source>
</evidence>
<dbReference type="GO" id="GO:0051321">
    <property type="term" value="P:meiotic cell cycle"/>
    <property type="evidence" value="ECO:0007669"/>
    <property type="project" value="UniProtKB-KW"/>
</dbReference>
<evidence type="ECO:0000256" key="3">
    <source>
        <dbReference type="ARBA" id="ARBA00023254"/>
    </source>
</evidence>
<dbReference type="GO" id="GO:0003723">
    <property type="term" value="F:RNA binding"/>
    <property type="evidence" value="ECO:0007669"/>
    <property type="project" value="UniProtKB-UniRule"/>
</dbReference>
<dbReference type="CDD" id="cd12531">
    <property type="entry name" value="RRM3_MEI2_like"/>
    <property type="match status" value="1"/>
</dbReference>
<dbReference type="InterPro" id="IPR034454">
    <property type="entry name" value="MEI2-like_RRM3"/>
</dbReference>
<evidence type="ECO:0000256" key="2">
    <source>
        <dbReference type="ARBA" id="ARBA00022884"/>
    </source>
</evidence>
<evidence type="ECO:0000256" key="4">
    <source>
        <dbReference type="PROSITE-ProRule" id="PRU00176"/>
    </source>
</evidence>
<protein>
    <recommendedName>
        <fullName evidence="6">RRM domain-containing protein</fullName>
    </recommendedName>
</protein>
<dbReference type="InterPro" id="IPR007201">
    <property type="entry name" value="Mei2-like_Rrm_C"/>
</dbReference>
<accession>A0AAV8SY35</accession>
<evidence type="ECO:0000259" key="6">
    <source>
        <dbReference type="PROSITE" id="PS50102"/>
    </source>
</evidence>
<dbReference type="Proteomes" id="UP001159364">
    <property type="component" value="Linkage Group LG07"/>
</dbReference>
<comment type="caution">
    <text evidence="7">The sequence shown here is derived from an EMBL/GenBank/DDBJ whole genome shotgun (WGS) entry which is preliminary data.</text>
</comment>
<dbReference type="CDD" id="cd12524">
    <property type="entry name" value="RRM1_MEI2_like"/>
    <property type="match status" value="1"/>
</dbReference>
<dbReference type="SMART" id="SM00360">
    <property type="entry name" value="RRM"/>
    <property type="match status" value="3"/>
</dbReference>
<gene>
    <name evidence="7" type="ORF">K2173_006916</name>
</gene>
<dbReference type="InterPro" id="IPR035979">
    <property type="entry name" value="RBD_domain_sf"/>
</dbReference>
<feature type="domain" description="RRM" evidence="6">
    <location>
        <begin position="263"/>
        <end position="343"/>
    </location>
</feature>
<dbReference type="FunFam" id="3.30.70.330:FF:000101">
    <property type="entry name" value="Protein MEI2-like 1"/>
    <property type="match status" value="1"/>
</dbReference>
<dbReference type="Gene3D" id="3.30.70.330">
    <property type="match status" value="2"/>
</dbReference>
<dbReference type="InterPro" id="IPR012677">
    <property type="entry name" value="Nucleotide-bd_a/b_plait_sf"/>
</dbReference>
<dbReference type="PANTHER" id="PTHR23189">
    <property type="entry name" value="RNA RECOGNITION MOTIF-CONTAINING"/>
    <property type="match status" value="1"/>
</dbReference>
<dbReference type="InterPro" id="IPR000504">
    <property type="entry name" value="RRM_dom"/>
</dbReference>
<reference evidence="7 8" key="1">
    <citation type="submission" date="2021-09" db="EMBL/GenBank/DDBJ databases">
        <title>Genomic insights and catalytic innovation underlie evolution of tropane alkaloids biosynthesis.</title>
        <authorList>
            <person name="Wang Y.-J."/>
            <person name="Tian T."/>
            <person name="Huang J.-P."/>
            <person name="Huang S.-X."/>
        </authorList>
    </citation>
    <scope>NUCLEOTIDE SEQUENCE [LARGE SCALE GENOMIC DNA]</scope>
    <source>
        <strain evidence="7">KIB-2018</strain>
        <tissue evidence="7">Leaf</tissue>
    </source>
</reference>
<dbReference type="EMBL" id="JAIWQS010000007">
    <property type="protein sequence ID" value="KAJ8759396.1"/>
    <property type="molecule type" value="Genomic_DNA"/>
</dbReference>
<evidence type="ECO:0000313" key="7">
    <source>
        <dbReference type="EMBL" id="KAJ8759396.1"/>
    </source>
</evidence>
<feature type="domain" description="RRM" evidence="6">
    <location>
        <begin position="355"/>
        <end position="428"/>
    </location>
</feature>
<keyword evidence="8" id="KW-1185">Reference proteome</keyword>